<keyword evidence="4" id="KW-1185">Reference proteome</keyword>
<protein>
    <submittedName>
        <fullName evidence="3">Uncharacterized protein</fullName>
    </submittedName>
</protein>
<name>A0A9P6MZ95_9FUNG</name>
<feature type="compositionally biased region" description="Low complexity" evidence="2">
    <location>
        <begin position="130"/>
        <end position="142"/>
    </location>
</feature>
<feature type="compositionally biased region" description="Low complexity" evidence="2">
    <location>
        <begin position="151"/>
        <end position="174"/>
    </location>
</feature>
<feature type="compositionally biased region" description="Polar residues" evidence="2">
    <location>
        <begin position="112"/>
        <end position="124"/>
    </location>
</feature>
<comment type="caution">
    <text evidence="3">The sequence shown here is derived from an EMBL/GenBank/DDBJ whole genome shotgun (WGS) entry which is preliminary data.</text>
</comment>
<feature type="region of interest" description="Disordered" evidence="2">
    <location>
        <begin position="87"/>
        <end position="245"/>
    </location>
</feature>
<gene>
    <name evidence="3" type="ORF">BGZ80_005827</name>
</gene>
<proteinExistence type="predicted"/>
<feature type="compositionally biased region" description="Low complexity" evidence="2">
    <location>
        <begin position="9"/>
        <end position="49"/>
    </location>
</feature>
<evidence type="ECO:0000256" key="2">
    <source>
        <dbReference type="SAM" id="MobiDB-lite"/>
    </source>
</evidence>
<feature type="region of interest" description="Disordered" evidence="2">
    <location>
        <begin position="520"/>
        <end position="551"/>
    </location>
</feature>
<feature type="compositionally biased region" description="Basic and acidic residues" evidence="2">
    <location>
        <begin position="476"/>
        <end position="487"/>
    </location>
</feature>
<feature type="coiled-coil region" evidence="1">
    <location>
        <begin position="263"/>
        <end position="304"/>
    </location>
</feature>
<feature type="region of interest" description="Disordered" evidence="2">
    <location>
        <begin position="1"/>
        <end position="54"/>
    </location>
</feature>
<feature type="region of interest" description="Disordered" evidence="2">
    <location>
        <begin position="418"/>
        <end position="456"/>
    </location>
</feature>
<feature type="compositionally biased region" description="Pro residues" evidence="2">
    <location>
        <begin position="437"/>
        <end position="453"/>
    </location>
</feature>
<accession>A0A9P6MZ95</accession>
<sequence length="643" mass="71413">MLSSHKKSASSGGSSTSNRSININSNRNSYTNASSSSNNATNTNNTSGNRVENSRNHDNYLIESNPQSMSARLSAGMVPYFIPPQPQTSLGYANPDRGSPLDPTMITPPMSPTENSFAFPSSTIEGRFASSSSHHYSHSSNDQHSKTPNITSSSATSSLTGPSSTSATATGVSPRPLSFHWDDYEDFDEDDEDDEDQDSEDSQDEVDGHEDNSMASKSAYHRRFEGHHSVVRSRSAYGRGRKGDRQDFEETYDSFRHGIGLSVSDMSDELAKARSKMTRASRAMKNMEQELEAMQRSIDESKASNASTRTAIEENFWRLECLALTIEKDRQDSMKRIQAVGRECSEAVEAVTNWEVRIDWLEKKVDNTSEYVSELVLSEQECMSFIKMIIQQNQRYAMPAISRATERNIKLMAPPRLKEIAPPGHQAPQLSRQSQPQPLPQPRPQPPPQPMQPQPSVRHIPISWLLDPLMPPKPPEILERDEQRTDDSTMEMKATIEPPAELWRDFSRLTTAFETGQARTPFSPFQRTRSRSTGQGALSTSGLGSSSGSNGVHNGSMFKATMARRPQVENLSPMPKILPPVIATNALPGVRRRSQNLSHFPMHSWLQVQFNKTMTVPGLGQGGSKKKTTVLGFKPITIFQTTV</sequence>
<evidence type="ECO:0000256" key="1">
    <source>
        <dbReference type="SAM" id="Coils"/>
    </source>
</evidence>
<reference evidence="3" key="1">
    <citation type="journal article" date="2020" name="Fungal Divers.">
        <title>Resolving the Mortierellaceae phylogeny through synthesis of multi-gene phylogenetics and phylogenomics.</title>
        <authorList>
            <person name="Vandepol N."/>
            <person name="Liber J."/>
            <person name="Desiro A."/>
            <person name="Na H."/>
            <person name="Kennedy M."/>
            <person name="Barry K."/>
            <person name="Grigoriev I.V."/>
            <person name="Miller A.N."/>
            <person name="O'Donnell K."/>
            <person name="Stajich J.E."/>
            <person name="Bonito G."/>
        </authorList>
    </citation>
    <scope>NUCLEOTIDE SEQUENCE</scope>
    <source>
        <strain evidence="3">NRRL 2769</strain>
    </source>
</reference>
<feature type="compositionally biased region" description="Low complexity" evidence="2">
    <location>
        <begin position="532"/>
        <end position="551"/>
    </location>
</feature>
<dbReference type="AlphaFoldDB" id="A0A9P6MZ95"/>
<keyword evidence="1" id="KW-0175">Coiled coil</keyword>
<evidence type="ECO:0000313" key="4">
    <source>
        <dbReference type="Proteomes" id="UP000703661"/>
    </source>
</evidence>
<feature type="region of interest" description="Disordered" evidence="2">
    <location>
        <begin position="469"/>
        <end position="491"/>
    </location>
</feature>
<dbReference type="EMBL" id="JAAAID010000287">
    <property type="protein sequence ID" value="KAG0019429.1"/>
    <property type="molecule type" value="Genomic_DNA"/>
</dbReference>
<feature type="compositionally biased region" description="Acidic residues" evidence="2">
    <location>
        <begin position="183"/>
        <end position="208"/>
    </location>
</feature>
<dbReference type="Proteomes" id="UP000703661">
    <property type="component" value="Unassembled WGS sequence"/>
</dbReference>
<evidence type="ECO:0000313" key="3">
    <source>
        <dbReference type="EMBL" id="KAG0019429.1"/>
    </source>
</evidence>
<organism evidence="3 4">
    <name type="scientific">Entomortierella chlamydospora</name>
    <dbReference type="NCBI Taxonomy" id="101097"/>
    <lineage>
        <taxon>Eukaryota</taxon>
        <taxon>Fungi</taxon>
        <taxon>Fungi incertae sedis</taxon>
        <taxon>Mucoromycota</taxon>
        <taxon>Mortierellomycotina</taxon>
        <taxon>Mortierellomycetes</taxon>
        <taxon>Mortierellales</taxon>
        <taxon>Mortierellaceae</taxon>
        <taxon>Entomortierella</taxon>
    </lineage>
</organism>